<accession>A0A1M6E894</accession>
<evidence type="ECO:0000313" key="9">
    <source>
        <dbReference type="Proteomes" id="UP000184310"/>
    </source>
</evidence>
<dbReference type="InterPro" id="IPR052536">
    <property type="entry name" value="ABC-4_Integral_Memb_Prot"/>
</dbReference>
<organism evidence="8 9">
    <name type="scientific">Clostridium cavendishii DSM 21758</name>
    <dbReference type="NCBI Taxonomy" id="1121302"/>
    <lineage>
        <taxon>Bacteria</taxon>
        <taxon>Bacillati</taxon>
        <taxon>Bacillota</taxon>
        <taxon>Clostridia</taxon>
        <taxon>Eubacteriales</taxon>
        <taxon>Clostridiaceae</taxon>
        <taxon>Clostridium</taxon>
    </lineage>
</organism>
<dbReference type="GO" id="GO:0005886">
    <property type="term" value="C:plasma membrane"/>
    <property type="evidence" value="ECO:0007669"/>
    <property type="project" value="UniProtKB-SubCell"/>
</dbReference>
<keyword evidence="9" id="KW-1185">Reference proteome</keyword>
<keyword evidence="3 6" id="KW-0812">Transmembrane</keyword>
<dbReference type="PANTHER" id="PTHR46795">
    <property type="entry name" value="ABC TRANSPORTER PERMEASE-RELATED-RELATED"/>
    <property type="match status" value="1"/>
</dbReference>
<feature type="transmembrane region" description="Helical" evidence="6">
    <location>
        <begin position="637"/>
        <end position="655"/>
    </location>
</feature>
<keyword evidence="5 6" id="KW-0472">Membrane</keyword>
<dbReference type="Pfam" id="PF02687">
    <property type="entry name" value="FtsX"/>
    <property type="match status" value="1"/>
</dbReference>
<evidence type="ECO:0000256" key="2">
    <source>
        <dbReference type="ARBA" id="ARBA00022475"/>
    </source>
</evidence>
<proteinExistence type="inferred from homology"/>
<dbReference type="InterPro" id="IPR027022">
    <property type="entry name" value="ABC_permease_BceB-typ"/>
</dbReference>
<feature type="transmembrane region" description="Helical" evidence="6">
    <location>
        <begin position="203"/>
        <end position="222"/>
    </location>
</feature>
<evidence type="ECO:0000256" key="3">
    <source>
        <dbReference type="ARBA" id="ARBA00022692"/>
    </source>
</evidence>
<evidence type="ECO:0000259" key="7">
    <source>
        <dbReference type="Pfam" id="PF02687"/>
    </source>
</evidence>
<dbReference type="STRING" id="1121302.SAMN02745163_00782"/>
<reference evidence="8 9" key="1">
    <citation type="submission" date="2016-11" db="EMBL/GenBank/DDBJ databases">
        <authorList>
            <person name="Jaros S."/>
            <person name="Januszkiewicz K."/>
            <person name="Wedrychowicz H."/>
        </authorList>
    </citation>
    <scope>NUCLEOTIDE SEQUENCE [LARGE SCALE GENOMIC DNA]</scope>
    <source>
        <strain evidence="8 9">DSM 21758</strain>
    </source>
</reference>
<gene>
    <name evidence="8" type="ORF">SAMN02745163_00782</name>
</gene>
<feature type="transmembrane region" description="Helical" evidence="6">
    <location>
        <begin position="151"/>
        <end position="175"/>
    </location>
</feature>
<sequence length="668" mass="75941">MYSKLAKRNMKRSLKDYTIYFLTLVFGVCIFYTFNAIEAQKVIMKLNEYQAHNFSRLDKLMSVVSIFIACVLGFLIIYANNYLIKRRKKEFGVYLTLGMEKRKVSRILLFETIIIGAFSLIAGLVLGIFLSQGISVFTAKLFHVDMQSFKFIFSARACIKTITYFGIMYLIVFLFNSRCIGKIQLIDLLTDGRKNEKVRLKSIKVSVIVFIASIIFIGGAYYTMLKIAVDLMNMFTFIAIILGVIGTFLFFFSLTGFLLKIVQKSKKLYLRELNMFLLRQLNSKINTTFISMSFICLMLFISICMLASGFSISKTLNRNIDDLSQYDASLMGGKVNVPIDEFLEKNNIKLSDYANKYVKYNDYMNKGGEEQLKLQIKKFLGEEEASKYNSYFDVAHNSIIPIMKLSDFNNIMELTNKKKIDLNNGEYAVFSDLNGLIEPIQKALDNKTKIEVNRQELIPSRKPVIEVTIRNDLNKRNFCTFIVRDEVAEGLEKGFTFLNINFKGDKLKTEQDFSKAIAPLVDNNQIFSVSKESVRADSFGMGAMICYLGIYIGIIFLITSAVLLALQQLSESADNIERYKLLKKIGVDDEMINKTILFQVGIYFLLPLILALIHAIVGLKVAKVVVDMLGTGEVKGQLIVTTVLFVIIYGGYFLITYTGAKKMVKSNS</sequence>
<dbReference type="EMBL" id="FQZB01000005">
    <property type="protein sequence ID" value="SHI81589.1"/>
    <property type="molecule type" value="Genomic_DNA"/>
</dbReference>
<evidence type="ECO:0000256" key="6">
    <source>
        <dbReference type="PIRNR" id="PIRNR018968"/>
    </source>
</evidence>
<keyword evidence="2 6" id="KW-1003">Cell membrane</keyword>
<dbReference type="Proteomes" id="UP000184310">
    <property type="component" value="Unassembled WGS sequence"/>
</dbReference>
<evidence type="ECO:0000313" key="8">
    <source>
        <dbReference type="EMBL" id="SHI81589.1"/>
    </source>
</evidence>
<feature type="transmembrane region" description="Helical" evidence="6">
    <location>
        <begin position="289"/>
        <end position="310"/>
    </location>
</feature>
<dbReference type="PIRSF" id="PIRSF018968">
    <property type="entry name" value="ABC_permease_BceB"/>
    <property type="match status" value="1"/>
</dbReference>
<evidence type="ECO:0000256" key="5">
    <source>
        <dbReference type="ARBA" id="ARBA00023136"/>
    </source>
</evidence>
<feature type="transmembrane region" description="Helical" evidence="6">
    <location>
        <begin position="107"/>
        <end position="131"/>
    </location>
</feature>
<evidence type="ECO:0000256" key="4">
    <source>
        <dbReference type="ARBA" id="ARBA00022989"/>
    </source>
</evidence>
<keyword evidence="6" id="KW-0813">Transport</keyword>
<feature type="transmembrane region" description="Helical" evidence="6">
    <location>
        <begin position="60"/>
        <end position="79"/>
    </location>
</feature>
<dbReference type="AlphaFoldDB" id="A0A1M6E894"/>
<name>A0A1M6E894_9CLOT</name>
<dbReference type="RefSeq" id="WP_072985374.1">
    <property type="nucleotide sequence ID" value="NZ_FQZB01000005.1"/>
</dbReference>
<feature type="domain" description="ABC3 transporter permease C-terminal" evidence="7">
    <location>
        <begin position="63"/>
        <end position="174"/>
    </location>
</feature>
<comment type="subcellular location">
    <subcellularLocation>
        <location evidence="1 6">Cell membrane</location>
        <topology evidence="1 6">Multi-pass membrane protein</topology>
    </subcellularLocation>
</comment>
<feature type="transmembrane region" description="Helical" evidence="6">
    <location>
        <begin position="234"/>
        <end position="259"/>
    </location>
</feature>
<dbReference type="PANTHER" id="PTHR46795:SF3">
    <property type="entry name" value="ABC TRANSPORTER PERMEASE"/>
    <property type="match status" value="1"/>
</dbReference>
<feature type="transmembrane region" description="Helical" evidence="6">
    <location>
        <begin position="596"/>
        <end position="617"/>
    </location>
</feature>
<dbReference type="GO" id="GO:0055085">
    <property type="term" value="P:transmembrane transport"/>
    <property type="evidence" value="ECO:0007669"/>
    <property type="project" value="UniProtKB-UniRule"/>
</dbReference>
<dbReference type="InterPro" id="IPR003838">
    <property type="entry name" value="ABC3_permease_C"/>
</dbReference>
<keyword evidence="4 6" id="KW-1133">Transmembrane helix</keyword>
<protein>
    <submittedName>
        <fullName evidence="8">Putative ABC transport system permease protein</fullName>
    </submittedName>
</protein>
<dbReference type="OrthoDB" id="9781780at2"/>
<comment type="similarity">
    <text evidence="6">Belongs to the ABC-4 integral membrane protein family.</text>
</comment>
<feature type="transmembrane region" description="Helical" evidence="6">
    <location>
        <begin position="539"/>
        <end position="566"/>
    </location>
</feature>
<evidence type="ECO:0000256" key="1">
    <source>
        <dbReference type="ARBA" id="ARBA00004651"/>
    </source>
</evidence>
<feature type="transmembrane region" description="Helical" evidence="6">
    <location>
        <begin position="20"/>
        <end position="40"/>
    </location>
</feature>